<keyword evidence="2" id="KW-1185">Reference proteome</keyword>
<protein>
    <submittedName>
        <fullName evidence="1">Uncharacterized protein</fullName>
    </submittedName>
</protein>
<dbReference type="EMBL" id="CM023470">
    <property type="protein sequence ID" value="KAH7981093.1"/>
    <property type="molecule type" value="Genomic_DNA"/>
</dbReference>
<gene>
    <name evidence="1" type="ORF">HPB49_021515</name>
</gene>
<evidence type="ECO:0000313" key="2">
    <source>
        <dbReference type="Proteomes" id="UP000821865"/>
    </source>
</evidence>
<reference evidence="1" key="1">
    <citation type="submission" date="2020-05" db="EMBL/GenBank/DDBJ databases">
        <title>Large-scale comparative analyses of tick genomes elucidate their genetic diversity and vector capacities.</title>
        <authorList>
            <person name="Jia N."/>
            <person name="Wang J."/>
            <person name="Shi W."/>
            <person name="Du L."/>
            <person name="Sun Y."/>
            <person name="Zhan W."/>
            <person name="Jiang J."/>
            <person name="Wang Q."/>
            <person name="Zhang B."/>
            <person name="Ji P."/>
            <person name="Sakyi L.B."/>
            <person name="Cui X."/>
            <person name="Yuan T."/>
            <person name="Jiang B."/>
            <person name="Yang W."/>
            <person name="Lam T.T.-Y."/>
            <person name="Chang Q."/>
            <person name="Ding S."/>
            <person name="Wang X."/>
            <person name="Zhu J."/>
            <person name="Ruan X."/>
            <person name="Zhao L."/>
            <person name="Wei J."/>
            <person name="Que T."/>
            <person name="Du C."/>
            <person name="Cheng J."/>
            <person name="Dai P."/>
            <person name="Han X."/>
            <person name="Huang E."/>
            <person name="Gao Y."/>
            <person name="Liu J."/>
            <person name="Shao H."/>
            <person name="Ye R."/>
            <person name="Li L."/>
            <person name="Wei W."/>
            <person name="Wang X."/>
            <person name="Wang C."/>
            <person name="Yang T."/>
            <person name="Huo Q."/>
            <person name="Li W."/>
            <person name="Guo W."/>
            <person name="Chen H."/>
            <person name="Zhou L."/>
            <person name="Ni X."/>
            <person name="Tian J."/>
            <person name="Zhou Y."/>
            <person name="Sheng Y."/>
            <person name="Liu T."/>
            <person name="Pan Y."/>
            <person name="Xia L."/>
            <person name="Li J."/>
            <person name="Zhao F."/>
            <person name="Cao W."/>
        </authorList>
    </citation>
    <scope>NUCLEOTIDE SEQUENCE</scope>
    <source>
        <strain evidence="1">Dsil-2018</strain>
    </source>
</reference>
<dbReference type="Proteomes" id="UP000821865">
    <property type="component" value="Chromosome 1"/>
</dbReference>
<proteinExistence type="predicted"/>
<organism evidence="1 2">
    <name type="scientific">Dermacentor silvarum</name>
    <name type="common">Tick</name>
    <dbReference type="NCBI Taxonomy" id="543639"/>
    <lineage>
        <taxon>Eukaryota</taxon>
        <taxon>Metazoa</taxon>
        <taxon>Ecdysozoa</taxon>
        <taxon>Arthropoda</taxon>
        <taxon>Chelicerata</taxon>
        <taxon>Arachnida</taxon>
        <taxon>Acari</taxon>
        <taxon>Parasitiformes</taxon>
        <taxon>Ixodida</taxon>
        <taxon>Ixodoidea</taxon>
        <taxon>Ixodidae</taxon>
        <taxon>Rhipicephalinae</taxon>
        <taxon>Dermacentor</taxon>
    </lineage>
</organism>
<comment type="caution">
    <text evidence="1">The sequence shown here is derived from an EMBL/GenBank/DDBJ whole genome shotgun (WGS) entry which is preliminary data.</text>
</comment>
<accession>A0ACB8E395</accession>
<name>A0ACB8E395_DERSI</name>
<sequence>MPTQRSLATDRIIASQQALLAALDKIISAYHRDEIMENISWLFVQMISPAVDASIWSRLPRETATKPDDDPATAVALQVAFCSSEVEAAYRFLVTSLYTAQNFPLKVRQEIDTRLGEIRNAAVSKINAVEWLMPRWKRRAQAKLNATRTFMWPSEQLLSNTALSIMYETFPANDINFIALWLRVRRSVQELSFEYEEALRMPANLALPLADYDYLLNSVSVSAQTLSPPVYYKHGTHAMFYGGLGFLYASELVRALDAEGSRIDVEGDIVGEIWLSPLWRHAVDDVAACLGWK</sequence>
<evidence type="ECO:0000313" key="1">
    <source>
        <dbReference type="EMBL" id="KAH7981093.1"/>
    </source>
</evidence>